<evidence type="ECO:0000313" key="2">
    <source>
        <dbReference type="EMBL" id="MBC8430450.1"/>
    </source>
</evidence>
<organism evidence="2 3">
    <name type="scientific">Candidatus Desulfatibia vada</name>
    <dbReference type="NCBI Taxonomy" id="2841696"/>
    <lineage>
        <taxon>Bacteria</taxon>
        <taxon>Pseudomonadati</taxon>
        <taxon>Thermodesulfobacteriota</taxon>
        <taxon>Desulfobacteria</taxon>
        <taxon>Desulfobacterales</taxon>
        <taxon>Desulfobacterales incertae sedis</taxon>
        <taxon>Candidatus Desulfatibia</taxon>
    </lineage>
</organism>
<dbReference type="Proteomes" id="UP000605201">
    <property type="component" value="Unassembled WGS sequence"/>
</dbReference>
<comment type="caution">
    <text evidence="2">The sequence shown here is derived from an EMBL/GenBank/DDBJ whole genome shotgun (WGS) entry which is preliminary data.</text>
</comment>
<evidence type="ECO:0000313" key="3">
    <source>
        <dbReference type="Proteomes" id="UP000605201"/>
    </source>
</evidence>
<dbReference type="Pfam" id="PF13524">
    <property type="entry name" value="Glyco_trans_1_2"/>
    <property type="match status" value="1"/>
</dbReference>
<accession>A0A8J6NUT7</accession>
<dbReference type="InterPro" id="IPR055259">
    <property type="entry name" value="YkvP/CgeB_Glyco_trans-like"/>
</dbReference>
<protein>
    <submittedName>
        <fullName evidence="2">Glycosyltransferase</fullName>
    </submittedName>
</protein>
<sequence>MNDTLKSNSLVFAGPFLGELGWEISHWAPHVRWLRSHYKGHHIIAASSPGRHPLYYGFVNEFWPLPEWFMKERYEVDCFEALAPENIYGKLLKHFEDKYKEGGQFSSIVANRTPRGFNHQIRNMGHVLFDKPKPSAGAVNTCNELIQSFGNKPCVIIFAREVRRKMYLNIQTNAPEMVNPAMPLPSRNWPRSHWEDLFEMLYEEFKDQITFVIGGTKHGNCLLNLPAHRAKNVIDLTGIAVAHSLDITIAFLQRALCSISSQSGPTHLSLQTGCPSFIYGHEYERHAIHDNPLKTDVCFFETTLGGYNDSPDTLFHDARAYISGLMQEKYKVEEAEASPVPSKIELPIEVNFERKEKAGEIKKIGMIGVFDVKGSTNISFAKAFRDLNFQVEEYNYRSALERHGSNVRDRAIIDMSLNNDLLIFCKGNGIPPAVYKECAKNAIVCWYMMDAVEHLANQDFYEYAQHSHFSVVTTAAMKSVLEGRGIKNVHHHLQGVSPDEFYMPINFTSDDLFYRQDVVFIGTKSNKRDKIISKIKSWGYSTEVFGHGYQKFITGNEFNEACMRSKVCLAINNTSPDQDGFSDRILRYMATKSFIITEYSEGLERYFTNGEDLVWFKDIDELKRLLDNYLGNDELRVTTRKEIAEAGYKKVLENYTWKHVAEKIIQIAKGVTDGKEKIV</sequence>
<dbReference type="EMBL" id="JACNIG010000044">
    <property type="protein sequence ID" value="MBC8430450.1"/>
    <property type="molecule type" value="Genomic_DNA"/>
</dbReference>
<dbReference type="Gene3D" id="3.40.50.2000">
    <property type="entry name" value="Glycogen Phosphorylase B"/>
    <property type="match status" value="3"/>
</dbReference>
<reference evidence="2 3" key="1">
    <citation type="submission" date="2020-08" db="EMBL/GenBank/DDBJ databases">
        <title>Bridging the membrane lipid divide: bacteria of the FCB group superphylum have the potential to synthesize archaeal ether lipids.</title>
        <authorList>
            <person name="Villanueva L."/>
            <person name="Von Meijenfeldt F.A.B."/>
            <person name="Westbye A.B."/>
            <person name="Yadav S."/>
            <person name="Hopmans E.C."/>
            <person name="Dutilh B.E."/>
            <person name="Sinninghe Damste J.S."/>
        </authorList>
    </citation>
    <scope>NUCLEOTIDE SEQUENCE [LARGE SCALE GENOMIC DNA]</scope>
    <source>
        <strain evidence="2">NIOZ-UU17</strain>
    </source>
</reference>
<feature type="domain" description="Spore protein YkvP/CgeB glycosyl transferase-like" evidence="1">
    <location>
        <begin position="530"/>
        <end position="665"/>
    </location>
</feature>
<proteinExistence type="predicted"/>
<name>A0A8J6NUT7_9BACT</name>
<dbReference type="SUPFAM" id="SSF53756">
    <property type="entry name" value="UDP-Glycosyltransferase/glycogen phosphorylase"/>
    <property type="match status" value="2"/>
</dbReference>
<evidence type="ECO:0000259" key="1">
    <source>
        <dbReference type="Pfam" id="PF13524"/>
    </source>
</evidence>
<gene>
    <name evidence="2" type="ORF">H8D96_00880</name>
</gene>
<dbReference type="AlphaFoldDB" id="A0A8J6NUT7"/>